<reference evidence="3" key="1">
    <citation type="submission" date="2018-07" db="EMBL/GenBank/DDBJ databases">
        <authorList>
            <person name="Zhao J."/>
        </authorList>
    </citation>
    <scope>NUCLEOTIDE SEQUENCE [LARGE SCALE GENOMIC DNA]</scope>
    <source>
        <strain evidence="3">GSSD-12</strain>
    </source>
</reference>
<gene>
    <name evidence="2" type="ORF">DVK44_21920</name>
</gene>
<evidence type="ECO:0000313" key="2">
    <source>
        <dbReference type="EMBL" id="AXG79870.1"/>
    </source>
</evidence>
<dbReference type="Proteomes" id="UP000253868">
    <property type="component" value="Chromosome"/>
</dbReference>
<dbReference type="AlphaFoldDB" id="A0A345HT46"/>
<protein>
    <submittedName>
        <fullName evidence="2">Uncharacterized protein</fullName>
    </submittedName>
</protein>
<organism evidence="2 3">
    <name type="scientific">Streptomyces paludis</name>
    <dbReference type="NCBI Taxonomy" id="2282738"/>
    <lineage>
        <taxon>Bacteria</taxon>
        <taxon>Bacillati</taxon>
        <taxon>Actinomycetota</taxon>
        <taxon>Actinomycetes</taxon>
        <taxon>Kitasatosporales</taxon>
        <taxon>Streptomycetaceae</taxon>
        <taxon>Streptomyces</taxon>
    </lineage>
</organism>
<sequence length="89" mass="9900">MTTVATMTAAVDEQTFWGVTALAISFTVLILGILYAANSGQDEGDRPPPPPVEPEETYSYTCYCHRDPVHITIRLHQVPRVFGRGRRLP</sequence>
<name>A0A345HT46_9ACTN</name>
<keyword evidence="1" id="KW-0812">Transmembrane</keyword>
<proteinExistence type="predicted"/>
<accession>A0A345HT46</accession>
<keyword evidence="3" id="KW-1185">Reference proteome</keyword>
<evidence type="ECO:0000313" key="3">
    <source>
        <dbReference type="Proteomes" id="UP000253868"/>
    </source>
</evidence>
<dbReference type="EMBL" id="CP031194">
    <property type="protein sequence ID" value="AXG79870.1"/>
    <property type="molecule type" value="Genomic_DNA"/>
</dbReference>
<keyword evidence="1" id="KW-0472">Membrane</keyword>
<dbReference type="KEGG" id="spad:DVK44_21920"/>
<keyword evidence="1" id="KW-1133">Transmembrane helix</keyword>
<evidence type="ECO:0000256" key="1">
    <source>
        <dbReference type="SAM" id="Phobius"/>
    </source>
</evidence>
<feature type="transmembrane region" description="Helical" evidence="1">
    <location>
        <begin position="16"/>
        <end position="37"/>
    </location>
</feature>